<dbReference type="EMBL" id="JAYJLD010000021">
    <property type="protein sequence ID" value="MEB3102713.1"/>
    <property type="molecule type" value="Genomic_DNA"/>
</dbReference>
<dbReference type="CDD" id="cd00118">
    <property type="entry name" value="LysM"/>
    <property type="match status" value="1"/>
</dbReference>
<proteinExistence type="predicted"/>
<sequence>MTYYSALSDNASLFANESSLKYRTRGKYRNSPAGAGMGAARSRSKSFHFMVLFVFIILSSFLFGMMVDAYASGNSLDTSLTNVHEPAVVFAKQGDSLWSIARSHAQDGTDLRSYIEAMKKLNGIKNGYIMEGQKIVLPD</sequence>
<dbReference type="RefSeq" id="WP_371754835.1">
    <property type="nucleotide sequence ID" value="NZ_JAYJLD010000021.1"/>
</dbReference>
<reference evidence="3" key="1">
    <citation type="submission" date="2023-12" db="EMBL/GenBank/DDBJ databases">
        <title>Fervidustalea candida gen. nov., sp. nov., a novel member of the family Paenibacillaceae isolated from a geothermal area.</title>
        <authorList>
            <person name="Li W.-J."/>
            <person name="Jiao J.-Y."/>
            <person name="Chen Y."/>
        </authorList>
    </citation>
    <scope>NUCLEOTIDE SEQUENCE</scope>
    <source>
        <strain evidence="3">SYSU GA230002</strain>
    </source>
</reference>
<feature type="transmembrane region" description="Helical" evidence="1">
    <location>
        <begin position="47"/>
        <end position="67"/>
    </location>
</feature>
<feature type="domain" description="LysM" evidence="2">
    <location>
        <begin position="88"/>
        <end position="138"/>
    </location>
</feature>
<dbReference type="Proteomes" id="UP001310386">
    <property type="component" value="Unassembled WGS sequence"/>
</dbReference>
<comment type="caution">
    <text evidence="3">The sequence shown here is derived from an EMBL/GenBank/DDBJ whole genome shotgun (WGS) entry which is preliminary data.</text>
</comment>
<keyword evidence="1" id="KW-0812">Transmembrane</keyword>
<dbReference type="Pfam" id="PF01476">
    <property type="entry name" value="LysM"/>
    <property type="match status" value="1"/>
</dbReference>
<organism evidence="3 4">
    <name type="scientific">Ferviditalea candida</name>
    <dbReference type="NCBI Taxonomy" id="3108399"/>
    <lineage>
        <taxon>Bacteria</taxon>
        <taxon>Bacillati</taxon>
        <taxon>Bacillota</taxon>
        <taxon>Bacilli</taxon>
        <taxon>Bacillales</taxon>
        <taxon>Paenibacillaceae</taxon>
        <taxon>Ferviditalea</taxon>
    </lineage>
</organism>
<dbReference type="SUPFAM" id="SSF54106">
    <property type="entry name" value="LysM domain"/>
    <property type="match status" value="1"/>
</dbReference>
<protein>
    <submittedName>
        <fullName evidence="3">LysM peptidoglycan-binding domain-containing protein</fullName>
    </submittedName>
</protein>
<dbReference type="InterPro" id="IPR018392">
    <property type="entry name" value="LysM"/>
</dbReference>
<keyword evidence="1" id="KW-1133">Transmembrane helix</keyword>
<dbReference type="SMART" id="SM00257">
    <property type="entry name" value="LysM"/>
    <property type="match status" value="1"/>
</dbReference>
<evidence type="ECO:0000259" key="2">
    <source>
        <dbReference type="SMART" id="SM00257"/>
    </source>
</evidence>
<evidence type="ECO:0000256" key="1">
    <source>
        <dbReference type="SAM" id="Phobius"/>
    </source>
</evidence>
<keyword evidence="1" id="KW-0472">Membrane</keyword>
<name>A0ABU5ZJM9_9BACL</name>
<dbReference type="InterPro" id="IPR036779">
    <property type="entry name" value="LysM_dom_sf"/>
</dbReference>
<dbReference type="Gene3D" id="3.10.350.10">
    <property type="entry name" value="LysM domain"/>
    <property type="match status" value="1"/>
</dbReference>
<gene>
    <name evidence="3" type="ORF">VF724_13670</name>
</gene>
<accession>A0ABU5ZJM9</accession>
<keyword evidence="4" id="KW-1185">Reference proteome</keyword>
<evidence type="ECO:0000313" key="4">
    <source>
        <dbReference type="Proteomes" id="UP001310386"/>
    </source>
</evidence>
<evidence type="ECO:0000313" key="3">
    <source>
        <dbReference type="EMBL" id="MEB3102713.1"/>
    </source>
</evidence>